<proteinExistence type="predicted"/>
<gene>
    <name evidence="3" type="ORF">G3I53_13400</name>
</gene>
<comment type="caution">
    <text evidence="3">The sequence shown here is derived from an EMBL/GenBank/DDBJ whole genome shotgun (WGS) entry which is preliminary data.</text>
</comment>
<dbReference type="RefSeq" id="WP_164334825.1">
    <property type="nucleotide sequence ID" value="NZ_JAAGMD010000388.1"/>
</dbReference>
<dbReference type="PROSITE" id="PS51257">
    <property type="entry name" value="PROKAR_LIPOPROTEIN"/>
    <property type="match status" value="1"/>
</dbReference>
<reference evidence="3" key="1">
    <citation type="submission" date="2020-01" db="EMBL/GenBank/DDBJ databases">
        <title>Insect and environment-associated Actinomycetes.</title>
        <authorList>
            <person name="Currrie C."/>
            <person name="Chevrette M."/>
            <person name="Carlson C."/>
            <person name="Stubbendieck R."/>
            <person name="Wendt-Pienkowski E."/>
        </authorList>
    </citation>
    <scope>NUCLEOTIDE SEQUENCE</scope>
    <source>
        <strain evidence="3">SID14436</strain>
    </source>
</reference>
<dbReference type="EMBL" id="JAAGMD010000388">
    <property type="protein sequence ID" value="NEA87012.1"/>
    <property type="molecule type" value="Genomic_DNA"/>
</dbReference>
<name>A0A6G3QUK4_9ACTN</name>
<keyword evidence="2" id="KW-0732">Signal</keyword>
<protein>
    <submittedName>
        <fullName evidence="3">Uncharacterized protein</fullName>
    </submittedName>
</protein>
<evidence type="ECO:0000313" key="3">
    <source>
        <dbReference type="EMBL" id="NEA87012.1"/>
    </source>
</evidence>
<accession>A0A6G3QUK4</accession>
<sequence length="179" mass="18262">MRKPALSAAALVVVLSAVTACGSGDARTSSQAESTTGPTAAAPTRSASRQLTADEAFQALSGQVASAELSGVVTEDNDPNHLLGRPHQYTSKVTFTDSRIDVDDVVDAEAGSVGLGGVIGVFATAADSRARADYIQSVTKGLPALAEYDFVSGTVLIRVSRYLTPTQAADYKAAAATLG</sequence>
<evidence type="ECO:0000256" key="2">
    <source>
        <dbReference type="SAM" id="SignalP"/>
    </source>
</evidence>
<feature type="compositionally biased region" description="Polar residues" evidence="1">
    <location>
        <begin position="26"/>
        <end position="38"/>
    </location>
</feature>
<feature type="region of interest" description="Disordered" evidence="1">
    <location>
        <begin position="24"/>
        <end position="48"/>
    </location>
</feature>
<feature type="chain" id="PRO_5038690829" evidence="2">
    <location>
        <begin position="20"/>
        <end position="179"/>
    </location>
</feature>
<organism evidence="3">
    <name type="scientific">Streptomyces sp. SID14436</name>
    <dbReference type="NCBI Taxonomy" id="2706070"/>
    <lineage>
        <taxon>Bacteria</taxon>
        <taxon>Bacillati</taxon>
        <taxon>Actinomycetota</taxon>
        <taxon>Actinomycetes</taxon>
        <taxon>Kitasatosporales</taxon>
        <taxon>Streptomycetaceae</taxon>
        <taxon>Streptomyces</taxon>
    </lineage>
</organism>
<dbReference type="AlphaFoldDB" id="A0A6G3QUK4"/>
<feature type="signal peptide" evidence="2">
    <location>
        <begin position="1"/>
        <end position="19"/>
    </location>
</feature>
<evidence type="ECO:0000256" key="1">
    <source>
        <dbReference type="SAM" id="MobiDB-lite"/>
    </source>
</evidence>